<evidence type="ECO:0000313" key="3">
    <source>
        <dbReference type="Proteomes" id="UP000824120"/>
    </source>
</evidence>
<feature type="region of interest" description="Disordered" evidence="1">
    <location>
        <begin position="52"/>
        <end position="74"/>
    </location>
</feature>
<proteinExistence type="predicted"/>
<organism evidence="2 3">
    <name type="scientific">Solanum commersonii</name>
    <name type="common">Commerson's wild potato</name>
    <name type="synonym">Commerson's nightshade</name>
    <dbReference type="NCBI Taxonomy" id="4109"/>
    <lineage>
        <taxon>Eukaryota</taxon>
        <taxon>Viridiplantae</taxon>
        <taxon>Streptophyta</taxon>
        <taxon>Embryophyta</taxon>
        <taxon>Tracheophyta</taxon>
        <taxon>Spermatophyta</taxon>
        <taxon>Magnoliopsida</taxon>
        <taxon>eudicotyledons</taxon>
        <taxon>Gunneridae</taxon>
        <taxon>Pentapetalae</taxon>
        <taxon>asterids</taxon>
        <taxon>lamiids</taxon>
        <taxon>Solanales</taxon>
        <taxon>Solanaceae</taxon>
        <taxon>Solanoideae</taxon>
        <taxon>Solaneae</taxon>
        <taxon>Solanum</taxon>
    </lineage>
</organism>
<reference evidence="2 3" key="1">
    <citation type="submission" date="2020-09" db="EMBL/GenBank/DDBJ databases">
        <title>De no assembly of potato wild relative species, Solanum commersonii.</title>
        <authorList>
            <person name="Cho K."/>
        </authorList>
    </citation>
    <scope>NUCLEOTIDE SEQUENCE [LARGE SCALE GENOMIC DNA]</scope>
    <source>
        <strain evidence="2">LZ3.2</strain>
        <tissue evidence="2">Leaf</tissue>
    </source>
</reference>
<evidence type="ECO:0000256" key="1">
    <source>
        <dbReference type="SAM" id="MobiDB-lite"/>
    </source>
</evidence>
<dbReference type="EMBL" id="JACXVP010000003">
    <property type="protein sequence ID" value="KAG5618164.1"/>
    <property type="molecule type" value="Genomic_DNA"/>
</dbReference>
<dbReference type="AlphaFoldDB" id="A0A9J6A1X2"/>
<accession>A0A9J6A1X2</accession>
<protein>
    <submittedName>
        <fullName evidence="2">Uncharacterized protein</fullName>
    </submittedName>
</protein>
<feature type="compositionally biased region" description="Low complexity" evidence="1">
    <location>
        <begin position="52"/>
        <end position="61"/>
    </location>
</feature>
<feature type="region of interest" description="Disordered" evidence="1">
    <location>
        <begin position="96"/>
        <end position="137"/>
    </location>
</feature>
<keyword evidence="3" id="KW-1185">Reference proteome</keyword>
<gene>
    <name evidence="2" type="ORF">H5410_017988</name>
</gene>
<name>A0A9J6A1X2_SOLCO</name>
<dbReference type="Proteomes" id="UP000824120">
    <property type="component" value="Chromosome 3"/>
</dbReference>
<sequence length="137" mass="15409">MHSSVGLTQPDRRWDISCTVREEELVKVSALELEISAAMPTNNEILIKDASSQSKISQAKKTVSHANQKGKKRKVKIVEATHSVLNSDSDFISEIKKKKRKKQQMSKLVSLQNPIIKKNNKEGGLQNPNFKKRQKSG</sequence>
<evidence type="ECO:0000313" key="2">
    <source>
        <dbReference type="EMBL" id="KAG5618164.1"/>
    </source>
</evidence>
<comment type="caution">
    <text evidence="2">The sequence shown here is derived from an EMBL/GenBank/DDBJ whole genome shotgun (WGS) entry which is preliminary data.</text>
</comment>